<sequence>MKNIEVEWYSGRELYTYPKRVKVDGVWEEVFSYEKSIREHRVTKKREVVFRCHIGDNRTIEITIPHTLNP</sequence>
<reference evidence="1 2" key="1">
    <citation type="journal article" date="2015" name="Microbiome">
        <title>Genomic resolution of linkages in carbon, nitrogen, and sulfur cycling among widespread estuary sediment bacteria.</title>
        <authorList>
            <person name="Baker B.J."/>
            <person name="Lazar C.S."/>
            <person name="Teske A.P."/>
            <person name="Dick G.J."/>
        </authorList>
    </citation>
    <scope>NUCLEOTIDE SEQUENCE [LARGE SCALE GENOMIC DNA]</scope>
    <source>
        <strain evidence="1">DG_78</strain>
    </source>
</reference>
<evidence type="ECO:0000313" key="2">
    <source>
        <dbReference type="Proteomes" id="UP000051012"/>
    </source>
</evidence>
<proteinExistence type="predicted"/>
<evidence type="ECO:0000313" key="1">
    <source>
        <dbReference type="EMBL" id="KPJ72424.1"/>
    </source>
</evidence>
<dbReference type="Proteomes" id="UP000051012">
    <property type="component" value="Unassembled WGS sequence"/>
</dbReference>
<name>A0A0S7YCK9_UNCT6</name>
<comment type="caution">
    <text evidence="1">The sequence shown here is derived from an EMBL/GenBank/DDBJ whole genome shotgun (WGS) entry which is preliminary data.</text>
</comment>
<protein>
    <submittedName>
        <fullName evidence="1">Uncharacterized protein</fullName>
    </submittedName>
</protein>
<dbReference type="AlphaFoldDB" id="A0A0S7YCK9"/>
<gene>
    <name evidence="1" type="ORF">AMJ52_06345</name>
</gene>
<organism evidence="1 2">
    <name type="scientific">candidate division TA06 bacterium DG_78</name>
    <dbReference type="NCBI Taxonomy" id="1703772"/>
    <lineage>
        <taxon>Bacteria</taxon>
        <taxon>Bacteria division TA06</taxon>
    </lineage>
</organism>
<dbReference type="EMBL" id="LJNI01000075">
    <property type="protein sequence ID" value="KPJ72424.1"/>
    <property type="molecule type" value="Genomic_DNA"/>
</dbReference>
<accession>A0A0S7YCK9</accession>